<name>A0A2G2W5A9_CAPBA</name>
<keyword evidence="7" id="KW-1133">Transmembrane helix</keyword>
<dbReference type="OrthoDB" id="1679628at2759"/>
<reference evidence="9 10" key="1">
    <citation type="journal article" date="2017" name="Genome Biol.">
        <title>New reference genome sequences of hot pepper reveal the massive evolution of plant disease-resistance genes by retroduplication.</title>
        <authorList>
            <person name="Kim S."/>
            <person name="Park J."/>
            <person name="Yeom S.I."/>
            <person name="Kim Y.M."/>
            <person name="Seo E."/>
            <person name="Kim K.T."/>
            <person name="Kim M.S."/>
            <person name="Lee J.M."/>
            <person name="Cheong K."/>
            <person name="Shin H.S."/>
            <person name="Kim S.B."/>
            <person name="Han K."/>
            <person name="Lee J."/>
            <person name="Park M."/>
            <person name="Lee H.A."/>
            <person name="Lee H.Y."/>
            <person name="Lee Y."/>
            <person name="Oh S."/>
            <person name="Lee J.H."/>
            <person name="Choi E."/>
            <person name="Choi E."/>
            <person name="Lee S.E."/>
            <person name="Jeon J."/>
            <person name="Kim H."/>
            <person name="Choi G."/>
            <person name="Song H."/>
            <person name="Lee J."/>
            <person name="Lee S.C."/>
            <person name="Kwon J.K."/>
            <person name="Lee H.Y."/>
            <person name="Koo N."/>
            <person name="Hong Y."/>
            <person name="Kim R.W."/>
            <person name="Kang W.H."/>
            <person name="Huh J.H."/>
            <person name="Kang B.C."/>
            <person name="Yang T.J."/>
            <person name="Lee Y.H."/>
            <person name="Bennetzen J.L."/>
            <person name="Choi D."/>
        </authorList>
    </citation>
    <scope>NUCLEOTIDE SEQUENCE [LARGE SCALE GENOMIC DNA]</scope>
    <source>
        <strain evidence="10">cv. PBC81</strain>
    </source>
</reference>
<evidence type="ECO:0000256" key="1">
    <source>
        <dbReference type="ARBA" id="ARBA00002329"/>
    </source>
</evidence>
<dbReference type="STRING" id="33114.A0A2G2W5A9"/>
<evidence type="ECO:0000256" key="5">
    <source>
        <dbReference type="ARBA" id="ARBA00022741"/>
    </source>
</evidence>
<comment type="function">
    <text evidence="1">Probable ATPase of unknown function. Its presence in a non-photosynthetic plant (Epifagus virginiana) and experiments in tobacco indicate that it has an essential function which is probably not related to photosynthesis.</text>
</comment>
<keyword evidence="6" id="KW-0067">ATP-binding</keyword>
<dbReference type="GO" id="GO:0009536">
    <property type="term" value="C:plastid"/>
    <property type="evidence" value="ECO:0007669"/>
    <property type="project" value="UniProtKB-SubCell"/>
</dbReference>
<keyword evidence="7" id="KW-0812">Transmembrane</keyword>
<dbReference type="EMBL" id="MLFT02000008">
    <property type="protein sequence ID" value="PHT40415.1"/>
    <property type="molecule type" value="Genomic_DNA"/>
</dbReference>
<keyword evidence="10" id="KW-1185">Reference proteome</keyword>
<dbReference type="InterPro" id="IPR056777">
    <property type="entry name" value="Ycf2_N"/>
</dbReference>
<evidence type="ECO:0000256" key="3">
    <source>
        <dbReference type="ARBA" id="ARBA00009361"/>
    </source>
</evidence>
<comment type="subcellular location">
    <subcellularLocation>
        <location evidence="2">Plastid</location>
    </subcellularLocation>
</comment>
<feature type="domain" description="Ycf2 N-terminal" evidence="8">
    <location>
        <begin position="56"/>
        <end position="238"/>
    </location>
</feature>
<proteinExistence type="inferred from homology"/>
<organism evidence="9 10">
    <name type="scientific">Capsicum baccatum</name>
    <name type="common">Peruvian pepper</name>
    <dbReference type="NCBI Taxonomy" id="33114"/>
    <lineage>
        <taxon>Eukaryota</taxon>
        <taxon>Viridiplantae</taxon>
        <taxon>Streptophyta</taxon>
        <taxon>Embryophyta</taxon>
        <taxon>Tracheophyta</taxon>
        <taxon>Spermatophyta</taxon>
        <taxon>Magnoliopsida</taxon>
        <taxon>eudicotyledons</taxon>
        <taxon>Gunneridae</taxon>
        <taxon>Pentapetalae</taxon>
        <taxon>asterids</taxon>
        <taxon>lamiids</taxon>
        <taxon>Solanales</taxon>
        <taxon>Solanaceae</taxon>
        <taxon>Solanoideae</taxon>
        <taxon>Capsiceae</taxon>
        <taxon>Capsicum</taxon>
    </lineage>
</organism>
<dbReference type="AlphaFoldDB" id="A0A2G2W5A9"/>
<comment type="similarity">
    <text evidence="3">Belongs to the Ycf2 family.</text>
</comment>
<evidence type="ECO:0000256" key="4">
    <source>
        <dbReference type="ARBA" id="ARBA00022640"/>
    </source>
</evidence>
<keyword evidence="4" id="KW-0934">Plastid</keyword>
<accession>A0A2G2W5A9</accession>
<dbReference type="PANTHER" id="PTHR33078">
    <property type="entry name" value="PROTEIN YCF2-RELATED"/>
    <property type="match status" value="1"/>
</dbReference>
<dbReference type="Pfam" id="PF05695">
    <property type="entry name" value="Ycf2"/>
    <property type="match status" value="1"/>
</dbReference>
<dbReference type="Proteomes" id="UP000224567">
    <property type="component" value="Unassembled WGS sequence"/>
</dbReference>
<sequence length="238" mass="27510">MGVLCSNRSRSAGDYSRIEVDLLYKKKISMNFYEMVSRDSANCLDHGISLRNRNPGISWQILQKQLCLPQWNLISEISSKCLHNILLSEEMIHRNNESPLISTHLRSPNAREFLYSILFLLLVAGYLVRTHLLFVSRASSELQTEFERVKSLIIPLYMIELRKLLDRYPIFEPNSFWLKYLFLVTLEQLGDSLEEIWGSASGGNMLGPAYGVKSIRSKKKDWNFNLIEIIDLIPNPIN</sequence>
<keyword evidence="5" id="KW-0547">Nucleotide-binding</keyword>
<reference evidence="10" key="2">
    <citation type="journal article" date="2017" name="J. Anim. Genet.">
        <title>Multiple reference genome sequences of hot pepper reveal the massive evolution of plant disease resistance genes by retroduplication.</title>
        <authorList>
            <person name="Kim S."/>
            <person name="Park J."/>
            <person name="Yeom S.-I."/>
            <person name="Kim Y.-M."/>
            <person name="Seo E."/>
            <person name="Kim K.-T."/>
            <person name="Kim M.-S."/>
            <person name="Lee J.M."/>
            <person name="Cheong K."/>
            <person name="Shin H.-S."/>
            <person name="Kim S.-B."/>
            <person name="Han K."/>
            <person name="Lee J."/>
            <person name="Park M."/>
            <person name="Lee H.-A."/>
            <person name="Lee H.-Y."/>
            <person name="Lee Y."/>
            <person name="Oh S."/>
            <person name="Lee J.H."/>
            <person name="Choi E."/>
            <person name="Choi E."/>
            <person name="Lee S.E."/>
            <person name="Jeon J."/>
            <person name="Kim H."/>
            <person name="Choi G."/>
            <person name="Song H."/>
            <person name="Lee J."/>
            <person name="Lee S.-C."/>
            <person name="Kwon J.-K."/>
            <person name="Lee H.-Y."/>
            <person name="Koo N."/>
            <person name="Hong Y."/>
            <person name="Kim R.W."/>
            <person name="Kang W.-H."/>
            <person name="Huh J.H."/>
            <person name="Kang B.-C."/>
            <person name="Yang T.-J."/>
            <person name="Lee Y.-H."/>
            <person name="Bennetzen J.L."/>
            <person name="Choi D."/>
        </authorList>
    </citation>
    <scope>NUCLEOTIDE SEQUENCE [LARGE SCALE GENOMIC DNA]</scope>
    <source>
        <strain evidence="10">cv. PBC81</strain>
    </source>
</reference>
<comment type="caution">
    <text evidence="9">The sequence shown here is derived from an EMBL/GenBank/DDBJ whole genome shotgun (WGS) entry which is preliminary data.</text>
</comment>
<evidence type="ECO:0000313" key="10">
    <source>
        <dbReference type="Proteomes" id="UP000224567"/>
    </source>
</evidence>
<evidence type="ECO:0000256" key="6">
    <source>
        <dbReference type="ARBA" id="ARBA00022840"/>
    </source>
</evidence>
<evidence type="ECO:0000313" key="9">
    <source>
        <dbReference type="EMBL" id="PHT40415.1"/>
    </source>
</evidence>
<keyword evidence="7" id="KW-0472">Membrane</keyword>
<protein>
    <recommendedName>
        <fullName evidence="8">Ycf2 N-terminal domain-containing protein</fullName>
    </recommendedName>
</protein>
<dbReference type="GO" id="GO:0005524">
    <property type="term" value="F:ATP binding"/>
    <property type="evidence" value="ECO:0007669"/>
    <property type="project" value="UniProtKB-KW"/>
</dbReference>
<dbReference type="PANTHER" id="PTHR33078:SF100">
    <property type="entry name" value="PROTEIN YCF2"/>
    <property type="match status" value="1"/>
</dbReference>
<gene>
    <name evidence="9" type="ORF">CQW23_19269</name>
</gene>
<evidence type="ECO:0000259" key="8">
    <source>
        <dbReference type="Pfam" id="PF05695"/>
    </source>
</evidence>
<feature type="transmembrane region" description="Helical" evidence="7">
    <location>
        <begin position="113"/>
        <end position="134"/>
    </location>
</feature>
<evidence type="ECO:0000256" key="7">
    <source>
        <dbReference type="SAM" id="Phobius"/>
    </source>
</evidence>
<evidence type="ECO:0000256" key="2">
    <source>
        <dbReference type="ARBA" id="ARBA00004474"/>
    </source>
</evidence>